<feature type="coiled-coil region" evidence="1">
    <location>
        <begin position="12"/>
        <end position="83"/>
    </location>
</feature>
<evidence type="ECO:0000313" key="3">
    <source>
        <dbReference type="Proteomes" id="UP000584670"/>
    </source>
</evidence>
<dbReference type="Proteomes" id="UP000584670">
    <property type="component" value="Unassembled WGS sequence"/>
</dbReference>
<evidence type="ECO:0000313" key="2">
    <source>
        <dbReference type="EMBL" id="MBC2908274.1"/>
    </source>
</evidence>
<protein>
    <submittedName>
        <fullName evidence="2">Uncharacterized protein</fullName>
    </submittedName>
</protein>
<evidence type="ECO:0000256" key="1">
    <source>
        <dbReference type="SAM" id="Coils"/>
    </source>
</evidence>
<sequence length="121" mass="13666">MRALESSQSSERDEAAAAIAQLHLETADLQEKLRWEQERARQAEEACQRLEGEIENLQMKIRLERLEAERRGKEEQLAAAARVRDLEAQIAQKRGDLAFNRMQSFSSLSSYVGSDASDCGV</sequence>
<dbReference type="AlphaFoldDB" id="A0A7X1ME69"/>
<dbReference type="EMBL" id="JACMSF010000132">
    <property type="protein sequence ID" value="MBC2908274.1"/>
    <property type="molecule type" value="Genomic_DNA"/>
</dbReference>
<keyword evidence="3" id="KW-1185">Reference proteome</keyword>
<comment type="caution">
    <text evidence="2">The sequence shown here is derived from an EMBL/GenBank/DDBJ whole genome shotgun (WGS) entry which is preliminary data.</text>
</comment>
<keyword evidence="1" id="KW-0175">Coiled coil</keyword>
<organism evidence="2 3">
    <name type="scientific">Streptomyces cupreus</name>
    <dbReference type="NCBI Taxonomy" id="2759956"/>
    <lineage>
        <taxon>Bacteria</taxon>
        <taxon>Bacillati</taxon>
        <taxon>Actinomycetota</taxon>
        <taxon>Actinomycetes</taxon>
        <taxon>Kitasatosporales</taxon>
        <taxon>Streptomycetaceae</taxon>
        <taxon>Streptomyces</taxon>
    </lineage>
</organism>
<name>A0A7X1ME69_9ACTN</name>
<gene>
    <name evidence="2" type="ORF">H4N64_43695</name>
</gene>
<accession>A0A7X1ME69</accession>
<proteinExistence type="predicted"/>
<reference evidence="2 3" key="1">
    <citation type="submission" date="2020-08" db="EMBL/GenBank/DDBJ databases">
        <title>Streptomyces sp. PSKA01 genome sequencing and assembly.</title>
        <authorList>
            <person name="Mandal S."/>
            <person name="Maiti P.K."/>
            <person name="Das P."/>
        </authorList>
    </citation>
    <scope>NUCLEOTIDE SEQUENCE [LARGE SCALE GENOMIC DNA]</scope>
    <source>
        <strain evidence="2 3">PSKA01</strain>
    </source>
</reference>
<dbReference type="RefSeq" id="WP_186288189.1">
    <property type="nucleotide sequence ID" value="NZ_JACMSF010000132.1"/>
</dbReference>